<evidence type="ECO:0000259" key="7">
    <source>
        <dbReference type="PROSITE" id="PS51192"/>
    </source>
</evidence>
<dbReference type="InterPro" id="IPR001650">
    <property type="entry name" value="Helicase_C-like"/>
</dbReference>
<evidence type="ECO:0000256" key="1">
    <source>
        <dbReference type="ARBA" id="ARBA00012552"/>
    </source>
</evidence>
<feature type="domain" description="Helicase C-terminal" evidence="8">
    <location>
        <begin position="631"/>
        <end position="786"/>
    </location>
</feature>
<reference evidence="9 10" key="1">
    <citation type="journal article" date="2017" name="Int. J. Parasitol.">
        <title>The genome of the protozoan parasite Cystoisospora suis and a reverse vaccinology approach to identify vaccine candidates.</title>
        <authorList>
            <person name="Palmieri N."/>
            <person name="Shrestha A."/>
            <person name="Ruttkowski B."/>
            <person name="Beck T."/>
            <person name="Vogl C."/>
            <person name="Tomley F."/>
            <person name="Blake D.P."/>
            <person name="Joachim A."/>
        </authorList>
    </citation>
    <scope>NUCLEOTIDE SEQUENCE [LARGE SCALE GENOMIC DNA]</scope>
    <source>
        <strain evidence="9 10">Wien I</strain>
    </source>
</reference>
<evidence type="ECO:0000256" key="3">
    <source>
        <dbReference type="ARBA" id="ARBA00022801"/>
    </source>
</evidence>
<dbReference type="EC" id="3.6.4.13" evidence="1"/>
<dbReference type="Pfam" id="PF00270">
    <property type="entry name" value="DEAD"/>
    <property type="match status" value="1"/>
</dbReference>
<dbReference type="RefSeq" id="XP_067917547.1">
    <property type="nucleotide sequence ID" value="XM_068070476.1"/>
</dbReference>
<dbReference type="GO" id="GO:0005524">
    <property type="term" value="F:ATP binding"/>
    <property type="evidence" value="ECO:0007669"/>
    <property type="project" value="UniProtKB-KW"/>
</dbReference>
<dbReference type="Proteomes" id="UP000221165">
    <property type="component" value="Unassembled WGS sequence"/>
</dbReference>
<dbReference type="SMART" id="SM00487">
    <property type="entry name" value="DEXDc"/>
    <property type="match status" value="1"/>
</dbReference>
<feature type="compositionally biased region" description="Basic and acidic residues" evidence="6">
    <location>
        <begin position="238"/>
        <end position="256"/>
    </location>
</feature>
<dbReference type="Pfam" id="PF00271">
    <property type="entry name" value="Helicase_C"/>
    <property type="match status" value="1"/>
</dbReference>
<gene>
    <name evidence="9" type="ORF">CSUI_010372</name>
</gene>
<dbReference type="InterPro" id="IPR050547">
    <property type="entry name" value="DEAD_box_RNA_helicases"/>
</dbReference>
<dbReference type="InterPro" id="IPR011545">
    <property type="entry name" value="DEAD/DEAH_box_helicase_dom"/>
</dbReference>
<evidence type="ECO:0000313" key="10">
    <source>
        <dbReference type="Proteomes" id="UP000221165"/>
    </source>
</evidence>
<comment type="caution">
    <text evidence="9">The sequence shown here is derived from an EMBL/GenBank/DDBJ whole genome shotgun (WGS) entry which is preliminary data.</text>
</comment>
<dbReference type="VEuPathDB" id="ToxoDB:CSUI_010372"/>
<dbReference type="PANTHER" id="PTHR47963:SF8">
    <property type="entry name" value="ATP-DEPENDENT RNA HELICASE DEAD"/>
    <property type="match status" value="1"/>
</dbReference>
<dbReference type="InterPro" id="IPR044742">
    <property type="entry name" value="DEAD/DEAH_RhlB"/>
</dbReference>
<dbReference type="CDD" id="cd18787">
    <property type="entry name" value="SF2_C_DEAD"/>
    <property type="match status" value="1"/>
</dbReference>
<evidence type="ECO:0000313" key="9">
    <source>
        <dbReference type="EMBL" id="PHJ15815.1"/>
    </source>
</evidence>
<protein>
    <recommendedName>
        <fullName evidence="1">RNA helicase</fullName>
        <ecNumber evidence="1">3.6.4.13</ecNumber>
    </recommendedName>
</protein>
<dbReference type="InterPro" id="IPR027417">
    <property type="entry name" value="P-loop_NTPase"/>
</dbReference>
<dbReference type="Gene3D" id="3.40.50.300">
    <property type="entry name" value="P-loop containing nucleotide triphosphate hydrolases"/>
    <property type="match status" value="2"/>
</dbReference>
<feature type="compositionally biased region" description="Basic and acidic residues" evidence="6">
    <location>
        <begin position="182"/>
        <end position="198"/>
    </location>
</feature>
<dbReference type="OrthoDB" id="332960at2759"/>
<evidence type="ECO:0000256" key="5">
    <source>
        <dbReference type="ARBA" id="ARBA00022840"/>
    </source>
</evidence>
<feature type="domain" description="Helicase ATP-binding" evidence="7">
    <location>
        <begin position="308"/>
        <end position="499"/>
    </location>
</feature>
<dbReference type="PROSITE" id="PS51192">
    <property type="entry name" value="HELICASE_ATP_BIND_1"/>
    <property type="match status" value="1"/>
</dbReference>
<dbReference type="GO" id="GO:0003724">
    <property type="term" value="F:RNA helicase activity"/>
    <property type="evidence" value="ECO:0007669"/>
    <property type="project" value="UniProtKB-EC"/>
</dbReference>
<evidence type="ECO:0000256" key="6">
    <source>
        <dbReference type="SAM" id="MobiDB-lite"/>
    </source>
</evidence>
<dbReference type="CDD" id="cd00268">
    <property type="entry name" value="DEADc"/>
    <property type="match status" value="1"/>
</dbReference>
<keyword evidence="5" id="KW-0067">ATP-binding</keyword>
<dbReference type="PANTHER" id="PTHR47963">
    <property type="entry name" value="DEAD-BOX ATP-DEPENDENT RNA HELICASE 47, MITOCHONDRIAL"/>
    <property type="match status" value="1"/>
</dbReference>
<evidence type="ECO:0000259" key="8">
    <source>
        <dbReference type="PROSITE" id="PS51194"/>
    </source>
</evidence>
<dbReference type="SUPFAM" id="SSF52540">
    <property type="entry name" value="P-loop containing nucleoside triphosphate hydrolases"/>
    <property type="match status" value="1"/>
</dbReference>
<organism evidence="9 10">
    <name type="scientific">Cystoisospora suis</name>
    <dbReference type="NCBI Taxonomy" id="483139"/>
    <lineage>
        <taxon>Eukaryota</taxon>
        <taxon>Sar</taxon>
        <taxon>Alveolata</taxon>
        <taxon>Apicomplexa</taxon>
        <taxon>Conoidasida</taxon>
        <taxon>Coccidia</taxon>
        <taxon>Eucoccidiorida</taxon>
        <taxon>Eimeriorina</taxon>
        <taxon>Sarcocystidae</taxon>
        <taxon>Cystoisospora</taxon>
    </lineage>
</organism>
<keyword evidence="3" id="KW-0378">Hydrolase</keyword>
<accession>A0A2C6KH52</accession>
<dbReference type="SMART" id="SM00490">
    <property type="entry name" value="HELICc"/>
    <property type="match status" value="1"/>
</dbReference>
<dbReference type="AlphaFoldDB" id="A0A2C6KH52"/>
<evidence type="ECO:0000256" key="4">
    <source>
        <dbReference type="ARBA" id="ARBA00022806"/>
    </source>
</evidence>
<dbReference type="GeneID" id="94433687"/>
<dbReference type="InterPro" id="IPR014001">
    <property type="entry name" value="Helicase_ATP-bd"/>
</dbReference>
<sequence length="1147" mass="127017">MDFTRSYASFYFSVPPLFASLTRRCRVDLLRHGNMASPVGAAPGPCRVCGLPTLLHQPAHFFSECLSRRSDARRFRATGTSSPEIVSLSFLPVRELRFWTFAISPSCPASATVLSFPRCFARCVSDTARCRFRAPPLGKADSQRPTGQSLQIYSDVHQDAGRGEGPQVRSSVTGFKERRRGQRESDPWPEVRRSKEVTELCSQPAAISSDRGGSEVAGSFPAPEGTSPFPLVSTRGAAAEEVREEKKGTAAEENPKRACSSKTNVEKRTKGGQTALIDDEGLLSPAMEMRLRSLGVHSLFEVQRKTFGHIMQDRGNLLVRSHTGTGKTFAFLVPLLQRIEEGQWSRTEPVLVLAPTRELAEQIAFEAWRLRTSPRTVVNFVFGTSSPSPARSECGAKQFVPRAGAEEALLQRVGAHMLIGTPGRVRELIEKQILLHAQGLRFLVLDEVDKLLSGGLESDVVSILALTRNPSRQILAFSATLPNWTRESLVRTLEEQSGTSERYDAAKECRSYCRGMVSDAESHQIFNRERLAGGVSQEATVQMDREQVGKGPASLPGAQENRYRNGKLAFSCDGDRRREVLTFVDLVRDCTAAEQARTVIREGETGAHTLSSVRPSVSHFVCRIPREASRRVRALFFLLKERMITPHPGHRAIVFCNSRQQTSLLAHHPLLEPISKPLHADMPQHQRSGTLRAFVRGDFPVLIATDVAARGLDLPDIALVVHYGLPASSEVYVHRAGRSGRTSRLAVPRAADTNVVLSAGMRARWDRNALPKDGRQGGERQPKEIFQEQCRTSNEAELSTARITIRARKGPEKTRQMSEVTGRSLIQSELSDIKRSLPVQNGESILLLHGGQAAGPIVRRLESDICIRFTEIEMPVEKAMVGNALNEIGRLARYPALALWSREAVRRGLPFRAGAEVLAIQRIQSQVLCPQTLSLLSPFLRVGVSHLSLHGPRLVAAALHLLLQRQYRITWRSALSGRSNFTPLLFHDPFFQQIRSREHLLRLLREALPPETFPDCVGRIALTKRGYVVDLPASAAHGVLASEAIKQARIKVTFAATLPDVVRDELRRRLGRQRGGEETIRWLERRAHAAASKRARVRAAKQLARRRENEEVSALREALRSGRVFSTSGGFAGRFGRGTSTHSTTCG</sequence>
<dbReference type="GO" id="GO:0003723">
    <property type="term" value="F:RNA binding"/>
    <property type="evidence" value="ECO:0007669"/>
    <property type="project" value="TreeGrafter"/>
</dbReference>
<proteinExistence type="predicted"/>
<dbReference type="EMBL" id="MIGC01007258">
    <property type="protein sequence ID" value="PHJ15815.1"/>
    <property type="molecule type" value="Genomic_DNA"/>
</dbReference>
<dbReference type="GO" id="GO:0016787">
    <property type="term" value="F:hydrolase activity"/>
    <property type="evidence" value="ECO:0007669"/>
    <property type="project" value="UniProtKB-KW"/>
</dbReference>
<name>A0A2C6KH52_9APIC</name>
<keyword evidence="10" id="KW-1185">Reference proteome</keyword>
<dbReference type="PROSITE" id="PS51194">
    <property type="entry name" value="HELICASE_CTER"/>
    <property type="match status" value="1"/>
</dbReference>
<keyword evidence="4 9" id="KW-0347">Helicase</keyword>
<keyword evidence="2" id="KW-0547">Nucleotide-binding</keyword>
<evidence type="ECO:0000256" key="2">
    <source>
        <dbReference type="ARBA" id="ARBA00022741"/>
    </source>
</evidence>
<feature type="region of interest" description="Disordered" evidence="6">
    <location>
        <begin position="157"/>
        <end position="267"/>
    </location>
</feature>